<dbReference type="Proteomes" id="UP000257323">
    <property type="component" value="Unassembled WGS sequence"/>
</dbReference>
<evidence type="ECO:0000313" key="3">
    <source>
        <dbReference type="Proteomes" id="UP000257323"/>
    </source>
</evidence>
<dbReference type="EMBL" id="QUAH01000022">
    <property type="protein sequence ID" value="RFT14726.1"/>
    <property type="molecule type" value="Genomic_DNA"/>
</dbReference>
<organism evidence="2 3">
    <name type="scientific">Candidatus Saccharicenans subterraneus</name>
    <dbReference type="NCBI Taxonomy" id="2508984"/>
    <lineage>
        <taxon>Bacteria</taxon>
        <taxon>Candidatus Aminicenantota</taxon>
        <taxon>Candidatus Aminicenantia</taxon>
        <taxon>Candidatus Aminicenantales</taxon>
        <taxon>Candidatus Saccharicenantaceae</taxon>
        <taxon>Candidatus Saccharicenans</taxon>
    </lineage>
</organism>
<name>A0A3E2BJC8_9BACT</name>
<dbReference type="AlphaFoldDB" id="A0A3E2BJC8"/>
<comment type="caution">
    <text evidence="2">The sequence shown here is derived from an EMBL/GenBank/DDBJ whole genome shotgun (WGS) entry which is preliminary data.</text>
</comment>
<sequence length="159" mass="17718">MKKVILGVLVMSLLLAGNLTAARKKAVVLSWNSGIMTYIGSQGVFSCLLLSEGIQADLKLSSNFQLSPELQLLYEPFRDDYMFINPGLVLNFTSKKFLAGAGVILPVLFEMNGVEFGRLSPKFNIGFIEGDTFLAFYMITDKRHLFRDNLVGFVVGFKY</sequence>
<gene>
    <name evidence="2" type="ORF">OP8BY_2455</name>
</gene>
<evidence type="ECO:0000313" key="2">
    <source>
        <dbReference type="EMBL" id="RFT14726.1"/>
    </source>
</evidence>
<reference evidence="2 3" key="1">
    <citation type="submission" date="2018-08" db="EMBL/GenBank/DDBJ databases">
        <title>Genome analysis of the thermophilic bacterium of the candidate phylum Aminicenantes from deep subsurface aquifer revealed its physiology and ecological role.</title>
        <authorList>
            <person name="Kadnikov V.V."/>
            <person name="Mardanov A.V."/>
            <person name="Beletsky A.V."/>
            <person name="Karnachuk O.V."/>
            <person name="Ravin N.V."/>
        </authorList>
    </citation>
    <scope>NUCLEOTIDE SEQUENCE [LARGE SCALE GENOMIC DNA]</scope>
    <source>
        <strain evidence="2">BY38</strain>
    </source>
</reference>
<evidence type="ECO:0008006" key="4">
    <source>
        <dbReference type="Google" id="ProtNLM"/>
    </source>
</evidence>
<feature type="signal peptide" evidence="1">
    <location>
        <begin position="1"/>
        <end position="21"/>
    </location>
</feature>
<evidence type="ECO:0000256" key="1">
    <source>
        <dbReference type="SAM" id="SignalP"/>
    </source>
</evidence>
<proteinExistence type="predicted"/>
<protein>
    <recommendedName>
        <fullName evidence="4">Outer membrane protein beta-barrel domain-containing protein</fullName>
    </recommendedName>
</protein>
<keyword evidence="1" id="KW-0732">Signal</keyword>
<accession>A0A3E2BJC8</accession>
<feature type="chain" id="PRO_5017645152" description="Outer membrane protein beta-barrel domain-containing protein" evidence="1">
    <location>
        <begin position="22"/>
        <end position="159"/>
    </location>
</feature>